<accession>A0A0N5D681</accession>
<evidence type="ECO:0000313" key="2">
    <source>
        <dbReference type="Proteomes" id="UP000276776"/>
    </source>
</evidence>
<protein>
    <submittedName>
        <fullName evidence="3">Fgf</fullName>
    </submittedName>
</protein>
<evidence type="ECO:0000313" key="1">
    <source>
        <dbReference type="EMBL" id="VDN06091.1"/>
    </source>
</evidence>
<evidence type="ECO:0000313" key="3">
    <source>
        <dbReference type="WBParaSite" id="TCLT_0000853501-mRNA-1"/>
    </source>
</evidence>
<gene>
    <name evidence="1" type="ORF">TCLT_LOCUS8524</name>
</gene>
<reference evidence="3" key="1">
    <citation type="submission" date="2017-02" db="UniProtKB">
        <authorList>
            <consortium name="WormBaseParasite"/>
        </authorList>
    </citation>
    <scope>IDENTIFICATION</scope>
</reference>
<organism evidence="3">
    <name type="scientific">Thelazia callipaeda</name>
    <name type="common">Oriental eyeworm</name>
    <name type="synonym">Parasitic nematode</name>
    <dbReference type="NCBI Taxonomy" id="103827"/>
    <lineage>
        <taxon>Eukaryota</taxon>
        <taxon>Metazoa</taxon>
        <taxon>Ecdysozoa</taxon>
        <taxon>Nematoda</taxon>
        <taxon>Chromadorea</taxon>
        <taxon>Rhabditida</taxon>
        <taxon>Spirurina</taxon>
        <taxon>Spiruromorpha</taxon>
        <taxon>Thelazioidea</taxon>
        <taxon>Thelaziidae</taxon>
        <taxon>Thelazia</taxon>
    </lineage>
</organism>
<reference evidence="1 2" key="2">
    <citation type="submission" date="2018-11" db="EMBL/GenBank/DDBJ databases">
        <authorList>
            <consortium name="Pathogen Informatics"/>
        </authorList>
    </citation>
    <scope>NUCLEOTIDE SEQUENCE [LARGE SCALE GENOMIC DNA]</scope>
</reference>
<dbReference type="WBParaSite" id="TCLT_0000853501-mRNA-1">
    <property type="protein sequence ID" value="TCLT_0000853501-mRNA-1"/>
    <property type="gene ID" value="TCLT_0000853501"/>
</dbReference>
<sequence>MIEMKTIQCCLIIALVPFCASVLDLLKMTKKDRKPTSNLSKRFALPDCRTCQLIEPPNCSIFIGRKCSMPKILYNFAEKCLKMEVMCGTKQLAILGSIDGYNNCFEFDLYFLARPRGKWWITMTRDKHLTEGIRMVLLSNCTEGKLWQAETELHNYVFSGDYAKAGEDDTKHPTYGIHILRKLNETAAFPVKKSHVPVRKYLYCMTDNRWYYRSVNPAVIIRSDQIYCI</sequence>
<dbReference type="EMBL" id="UYYF01004646">
    <property type="protein sequence ID" value="VDN06091.1"/>
    <property type="molecule type" value="Genomic_DNA"/>
</dbReference>
<keyword evidence="2" id="KW-1185">Reference proteome</keyword>
<dbReference type="OrthoDB" id="5826215at2759"/>
<dbReference type="AlphaFoldDB" id="A0A0N5D681"/>
<dbReference type="Proteomes" id="UP000276776">
    <property type="component" value="Unassembled WGS sequence"/>
</dbReference>
<proteinExistence type="predicted"/>
<name>A0A0N5D681_THECL</name>